<dbReference type="AlphaFoldDB" id="A0A2T4J8S3"/>
<keyword evidence="2" id="KW-0812">Transmembrane</keyword>
<dbReference type="GO" id="GO:0003677">
    <property type="term" value="F:DNA binding"/>
    <property type="evidence" value="ECO:0007669"/>
    <property type="project" value="InterPro"/>
</dbReference>
<name>A0A2T4J8S3_FUSBL</name>
<keyword evidence="5" id="KW-1185">Reference proteome</keyword>
<evidence type="ECO:0000256" key="2">
    <source>
        <dbReference type="SAM" id="Phobius"/>
    </source>
</evidence>
<sequence>MTVTSITSRSRPLQNKANRMKPQLIIFSFGPSYFLDGSVLKEMFRSRVFLAFAIPASLLVSLVFVPPYGRVESFYIGFAISVICGIVFFLVVYLVAWLHLLLSQVWEAPGYAPISYFIAALTSSFTRHLANATIDPSFKGTAWDVFYIALHLLPPIIALEQLFIRLFYQDRLEKYNVMTAAQLLKHSRSGDAPRSADVLDPKSSPQGALAPDPAQAEVPSVVPMAARSAAFLPSPAAGGAPVEIGGRFFDASQIRLLEAQEHYLRVFTTDDSFLVRDRISVICSALPDTMGMRIHRSYWISFAAAGSVLRTGPGRYAVENAAGAQVPLSRHLKAEYETRHAAWLRDQAQGQSA</sequence>
<comment type="caution">
    <text evidence="4">The sequence shown here is derived from an EMBL/GenBank/DDBJ whole genome shotgun (WGS) entry which is preliminary data.</text>
</comment>
<gene>
    <name evidence="4" type="ORF">C5F44_09840</name>
</gene>
<feature type="transmembrane region" description="Helical" evidence="2">
    <location>
        <begin position="74"/>
        <end position="96"/>
    </location>
</feature>
<feature type="transmembrane region" description="Helical" evidence="2">
    <location>
        <begin position="48"/>
        <end position="68"/>
    </location>
</feature>
<protein>
    <recommendedName>
        <fullName evidence="3">HTH LytTR-type domain-containing protein</fullName>
    </recommendedName>
</protein>
<dbReference type="Proteomes" id="UP000241362">
    <property type="component" value="Unassembled WGS sequence"/>
</dbReference>
<dbReference type="InterPro" id="IPR007492">
    <property type="entry name" value="LytTR_DNA-bd_dom"/>
</dbReference>
<proteinExistence type="predicted"/>
<evidence type="ECO:0000256" key="1">
    <source>
        <dbReference type="SAM" id="MobiDB-lite"/>
    </source>
</evidence>
<keyword evidence="2" id="KW-1133">Transmembrane helix</keyword>
<feature type="transmembrane region" description="Helical" evidence="2">
    <location>
        <begin position="145"/>
        <end position="168"/>
    </location>
</feature>
<feature type="domain" description="HTH LytTR-type" evidence="3">
    <location>
        <begin position="240"/>
        <end position="300"/>
    </location>
</feature>
<dbReference type="SMART" id="SM00850">
    <property type="entry name" value="LytTR"/>
    <property type="match status" value="1"/>
</dbReference>
<feature type="region of interest" description="Disordered" evidence="1">
    <location>
        <begin position="188"/>
        <end position="214"/>
    </location>
</feature>
<accession>A0A2T4J8S3</accession>
<reference evidence="4 5" key="1">
    <citation type="submission" date="2018-03" db="EMBL/GenBank/DDBJ databases">
        <title>Rhodobacter blasticus.</title>
        <authorList>
            <person name="Meyer T.E."/>
            <person name="Miller S."/>
            <person name="Lodha T."/>
            <person name="Gandham S."/>
            <person name="Chintalapati S."/>
            <person name="Chintalapati V.R."/>
        </authorList>
    </citation>
    <scope>NUCLEOTIDE SEQUENCE [LARGE SCALE GENOMIC DNA]</scope>
    <source>
        <strain evidence="4 5">DSM 2131</strain>
    </source>
</reference>
<dbReference type="PROSITE" id="PS50930">
    <property type="entry name" value="HTH_LYTTR"/>
    <property type="match status" value="1"/>
</dbReference>
<dbReference type="Gene3D" id="2.40.50.1020">
    <property type="entry name" value="LytTr DNA-binding domain"/>
    <property type="match status" value="1"/>
</dbReference>
<feature type="transmembrane region" description="Helical" evidence="2">
    <location>
        <begin position="108"/>
        <end position="125"/>
    </location>
</feature>
<evidence type="ECO:0000313" key="4">
    <source>
        <dbReference type="EMBL" id="PTE14291.1"/>
    </source>
</evidence>
<keyword evidence="2" id="KW-0472">Membrane</keyword>
<dbReference type="EMBL" id="PZKE01000008">
    <property type="protein sequence ID" value="PTE14291.1"/>
    <property type="molecule type" value="Genomic_DNA"/>
</dbReference>
<evidence type="ECO:0000259" key="3">
    <source>
        <dbReference type="PROSITE" id="PS50930"/>
    </source>
</evidence>
<evidence type="ECO:0000313" key="5">
    <source>
        <dbReference type="Proteomes" id="UP000241362"/>
    </source>
</evidence>
<organism evidence="4 5">
    <name type="scientific">Fuscovulum blasticum DSM 2131</name>
    <dbReference type="NCBI Taxonomy" id="1188250"/>
    <lineage>
        <taxon>Bacteria</taxon>
        <taxon>Pseudomonadati</taxon>
        <taxon>Pseudomonadota</taxon>
        <taxon>Alphaproteobacteria</taxon>
        <taxon>Rhodobacterales</taxon>
        <taxon>Paracoccaceae</taxon>
        <taxon>Pseudogemmobacter</taxon>
    </lineage>
</organism>
<dbReference type="Pfam" id="PF04397">
    <property type="entry name" value="LytTR"/>
    <property type="match status" value="1"/>
</dbReference>